<comment type="subunit">
    <text evidence="10">Part of a ternary complex containing STX1A and RAB27A. Can bind both dominant negative and dominant active mutants of RAB27A. Binds STXBP1, RAB3A, RAB8A and RAB27B. Interacts with MYO5A.</text>
</comment>
<reference evidence="18" key="2">
    <citation type="submission" date="2025-09" db="UniProtKB">
        <authorList>
            <consortium name="Ensembl"/>
        </authorList>
    </citation>
    <scope>IDENTIFICATION</scope>
</reference>
<keyword evidence="19" id="KW-1185">Reference proteome</keyword>
<dbReference type="SUPFAM" id="SSF49562">
    <property type="entry name" value="C2 domain (Calcium/lipid-binding domain, CaLB)"/>
    <property type="match status" value="2"/>
</dbReference>
<evidence type="ECO:0000256" key="7">
    <source>
        <dbReference type="ARBA" id="ARBA00023136"/>
    </source>
</evidence>
<dbReference type="Gene3D" id="3.30.40.10">
    <property type="entry name" value="Zinc/RING finger domain, C3HC4 (zinc finger)"/>
    <property type="match status" value="1"/>
</dbReference>
<dbReference type="GO" id="GO:0006886">
    <property type="term" value="P:intracellular protein transport"/>
    <property type="evidence" value="ECO:0007669"/>
    <property type="project" value="InterPro"/>
</dbReference>
<keyword evidence="4" id="KW-0677">Repeat</keyword>
<evidence type="ECO:0000256" key="3">
    <source>
        <dbReference type="ARBA" id="ARBA00022723"/>
    </source>
</evidence>
<feature type="region of interest" description="Disordered" evidence="15">
    <location>
        <begin position="147"/>
        <end position="277"/>
    </location>
</feature>
<reference evidence="18" key="1">
    <citation type="submission" date="2025-08" db="UniProtKB">
        <authorList>
            <consortium name="Ensembl"/>
        </authorList>
    </citation>
    <scope>IDENTIFICATION</scope>
</reference>
<evidence type="ECO:0000256" key="6">
    <source>
        <dbReference type="ARBA" id="ARBA00022833"/>
    </source>
</evidence>
<evidence type="ECO:0000256" key="5">
    <source>
        <dbReference type="ARBA" id="ARBA00022771"/>
    </source>
</evidence>
<evidence type="ECO:0000313" key="18">
    <source>
        <dbReference type="Ensembl" id="ENSOSIP00000046127.1"/>
    </source>
</evidence>
<dbReference type="Pfam" id="PF00168">
    <property type="entry name" value="C2"/>
    <property type="match status" value="2"/>
</dbReference>
<dbReference type="CDD" id="cd15764">
    <property type="entry name" value="FYVE_Slp4"/>
    <property type="match status" value="1"/>
</dbReference>
<evidence type="ECO:0000256" key="8">
    <source>
        <dbReference type="ARBA" id="ARBA00023329"/>
    </source>
</evidence>
<organism evidence="18 19">
    <name type="scientific">Oryzias sinensis</name>
    <name type="common">Chinese medaka</name>
    <dbReference type="NCBI Taxonomy" id="183150"/>
    <lineage>
        <taxon>Eukaryota</taxon>
        <taxon>Metazoa</taxon>
        <taxon>Chordata</taxon>
        <taxon>Craniata</taxon>
        <taxon>Vertebrata</taxon>
        <taxon>Euteleostomi</taxon>
        <taxon>Actinopterygii</taxon>
        <taxon>Neopterygii</taxon>
        <taxon>Teleostei</taxon>
        <taxon>Neoteleostei</taxon>
        <taxon>Acanthomorphata</taxon>
        <taxon>Ovalentaria</taxon>
        <taxon>Atherinomorphae</taxon>
        <taxon>Beloniformes</taxon>
        <taxon>Adrianichthyidae</taxon>
        <taxon>Oryziinae</taxon>
        <taxon>Oryzias</taxon>
    </lineage>
</organism>
<feature type="domain" description="RabBD" evidence="17">
    <location>
        <begin position="5"/>
        <end position="123"/>
    </location>
</feature>
<dbReference type="InterPro" id="IPR035892">
    <property type="entry name" value="C2_domain_sf"/>
</dbReference>
<evidence type="ECO:0000256" key="4">
    <source>
        <dbReference type="ARBA" id="ARBA00022737"/>
    </source>
</evidence>
<evidence type="ECO:0000256" key="1">
    <source>
        <dbReference type="ARBA" id="ARBA00004268"/>
    </source>
</evidence>
<keyword evidence="5" id="KW-0863">Zinc-finger</keyword>
<evidence type="ECO:0000313" key="19">
    <source>
        <dbReference type="Proteomes" id="UP000694383"/>
    </source>
</evidence>
<dbReference type="Proteomes" id="UP000694383">
    <property type="component" value="Unplaced"/>
</dbReference>
<dbReference type="GO" id="GO:0008270">
    <property type="term" value="F:zinc ion binding"/>
    <property type="evidence" value="ECO:0007669"/>
    <property type="project" value="UniProtKB-KW"/>
</dbReference>
<dbReference type="PROSITE" id="PS50916">
    <property type="entry name" value="RABBD"/>
    <property type="match status" value="1"/>
</dbReference>
<dbReference type="FunFam" id="3.30.40.10:FF:000018">
    <property type="entry name" value="Synaptotagmin-like 5, isoform CRA_a"/>
    <property type="match status" value="1"/>
</dbReference>
<dbReference type="GeneTree" id="ENSGT00940000159060"/>
<feature type="coiled-coil region" evidence="14">
    <location>
        <begin position="23"/>
        <end position="50"/>
    </location>
</feature>
<accession>A0A8C7ZVR8</accession>
<dbReference type="SMART" id="SM00239">
    <property type="entry name" value="C2"/>
    <property type="match status" value="2"/>
</dbReference>
<dbReference type="Ensembl" id="ENSOSIT00000048493.1">
    <property type="protein sequence ID" value="ENSOSIP00000046127.1"/>
    <property type="gene ID" value="ENSOSIG00000021876.1"/>
</dbReference>
<evidence type="ECO:0000259" key="17">
    <source>
        <dbReference type="PROSITE" id="PS50916"/>
    </source>
</evidence>
<feature type="region of interest" description="Disordered" evidence="15">
    <location>
        <begin position="348"/>
        <end position="370"/>
    </location>
</feature>
<evidence type="ECO:0000259" key="16">
    <source>
        <dbReference type="PROSITE" id="PS50004"/>
    </source>
</evidence>
<evidence type="ECO:0000256" key="9">
    <source>
        <dbReference type="ARBA" id="ARBA00053613"/>
    </source>
</evidence>
<feature type="domain" description="C2" evidence="16">
    <location>
        <begin position="419"/>
        <end position="541"/>
    </location>
</feature>
<evidence type="ECO:0000256" key="12">
    <source>
        <dbReference type="ARBA" id="ARBA00075520"/>
    </source>
</evidence>
<dbReference type="GO" id="GO:0006887">
    <property type="term" value="P:exocytosis"/>
    <property type="evidence" value="ECO:0007669"/>
    <property type="project" value="TreeGrafter"/>
</dbReference>
<dbReference type="InterPro" id="IPR010911">
    <property type="entry name" value="Rab_BD"/>
</dbReference>
<dbReference type="GO" id="GO:0030658">
    <property type="term" value="C:transport vesicle membrane"/>
    <property type="evidence" value="ECO:0007669"/>
    <property type="project" value="UniProtKB-SubCell"/>
</dbReference>
<dbReference type="GO" id="GO:0031267">
    <property type="term" value="F:small GTPase binding"/>
    <property type="evidence" value="ECO:0007669"/>
    <property type="project" value="InterPro"/>
</dbReference>
<dbReference type="InterPro" id="IPR043567">
    <property type="entry name" value="SYTL1-5_C2B"/>
</dbReference>
<feature type="compositionally biased region" description="Polar residues" evidence="15">
    <location>
        <begin position="220"/>
        <end position="233"/>
    </location>
</feature>
<evidence type="ECO:0000256" key="13">
    <source>
        <dbReference type="ARBA" id="ARBA00082389"/>
    </source>
</evidence>
<dbReference type="AlphaFoldDB" id="A0A8C7ZVR8"/>
<comment type="subcellular location">
    <subcellularLocation>
        <location evidence="1">Cytoplasmic vesicle</location>
        <location evidence="1">Secretory vesicle membrane</location>
        <topology evidence="1">Peripheral membrane protein</topology>
    </subcellularLocation>
</comment>
<evidence type="ECO:0000256" key="15">
    <source>
        <dbReference type="SAM" id="MobiDB-lite"/>
    </source>
</evidence>
<protein>
    <recommendedName>
        <fullName evidence="11">Synaptotagmin-like protein 4</fullName>
    </recommendedName>
    <alternativeName>
        <fullName evidence="12">Exophilin-2</fullName>
    </alternativeName>
    <alternativeName>
        <fullName evidence="13">Granuphilin</fullName>
    </alternativeName>
</protein>
<sequence>MALEMINLSFLSDLEREKILEVLKRDEELRLTEERRVRKLKTELLEVKRKGAKRSSGKYSEHSCGRCQEPLSRLAVFNSQCKICKHNVCRNCQAVLPDGSWFCTVCVKESDVKKRTGDWFYDQRANRFSMTPALDLVRASLKKRPQFKKRVTTGQGLLESTEKNPDPPKPIPVPRQKKSNSSETLGSIASRESSESKTSVSSKTSFSSKPSRSDTESAENRSVTSIRTDTESGCVTPEETGELQRSNASSPTPSSAPSLSVPVTADAVSPDSSNSNPIAVVEEKPVSLSPELDVEKLFKKSMKRTQTPAGLYIYVNMCGQITKCTFFLLMIFLFWWFASTVDSRDGCRNSGASMGKRSRSVPGLDLQEDEEEEEDIDTLVNFHKKQMTKSHSNLYNSKSSLGSTMSIYSDAGDYGTVEVSGQVVFALRYDEHTQSLQVFIKECQGLAHGDASRKLSNPYVKCYLFNGKTRQNKKKTSIKKNTINPVFSETLKYSMSRSELLGQSVSISVWHHGRLSRNVFLGEVTIPLDSANLDTPHEECLHLMGKMSSDVPDAAFERYSGELVISLKYVPPNKTTTEKVKGKKAAQVQRGELHVLIKEAKNLKSGKSGSTSDSFVRGHLFPSKAKTAKMKTPVVKKNLNPHYDSTFVYKELTLEQLKDMCLELTVWDKEAVLNNELLGGVRLSSGNGAIKVGKEEVELDSVGEEVSLWQKMMQYPDSWAEGTLPLRSTMAKTKGK</sequence>
<feature type="compositionally biased region" description="Low complexity" evidence="15">
    <location>
        <begin position="196"/>
        <end position="210"/>
    </location>
</feature>
<feature type="domain" description="C2" evidence="16">
    <location>
        <begin position="559"/>
        <end position="701"/>
    </location>
</feature>
<keyword evidence="6" id="KW-0862">Zinc</keyword>
<dbReference type="InterPro" id="IPR044134">
    <property type="entry name" value="FYVE_Slp4"/>
</dbReference>
<dbReference type="GO" id="GO:0042043">
    <property type="term" value="F:neurexin family protein binding"/>
    <property type="evidence" value="ECO:0007669"/>
    <property type="project" value="TreeGrafter"/>
</dbReference>
<dbReference type="GO" id="GO:0005886">
    <property type="term" value="C:plasma membrane"/>
    <property type="evidence" value="ECO:0007669"/>
    <property type="project" value="TreeGrafter"/>
</dbReference>
<keyword evidence="2" id="KW-0597">Phosphoprotein</keyword>
<dbReference type="PROSITE" id="PS50004">
    <property type="entry name" value="C2"/>
    <property type="match status" value="2"/>
</dbReference>
<keyword evidence="14" id="KW-0175">Coiled coil</keyword>
<dbReference type="InterPro" id="IPR011011">
    <property type="entry name" value="Znf_FYVE_PHD"/>
</dbReference>
<dbReference type="GO" id="GO:0070382">
    <property type="term" value="C:exocytic vesicle"/>
    <property type="evidence" value="ECO:0007669"/>
    <property type="project" value="TreeGrafter"/>
</dbReference>
<dbReference type="InterPro" id="IPR041282">
    <property type="entry name" value="FYVE_2"/>
</dbReference>
<name>A0A8C7ZVR8_9TELE</name>
<dbReference type="PANTHER" id="PTHR45716:SF4">
    <property type="entry name" value="SYNAPTOTAGMIN-LIKE PROTEIN 4"/>
    <property type="match status" value="1"/>
</dbReference>
<dbReference type="PANTHER" id="PTHR45716">
    <property type="entry name" value="BITESIZE, ISOFORM I"/>
    <property type="match status" value="1"/>
</dbReference>
<evidence type="ECO:0000256" key="2">
    <source>
        <dbReference type="ARBA" id="ARBA00022553"/>
    </source>
</evidence>
<comment type="function">
    <text evidence="9">Modulates exocytosis of dense-core granules and secretion of hormones in the pancreas and the pituitary. Interacts with vesicles containing negatively charged phospholipids in a Ca(2+)-independent manner.</text>
</comment>
<evidence type="ECO:0000256" key="10">
    <source>
        <dbReference type="ARBA" id="ARBA00063761"/>
    </source>
</evidence>
<proteinExistence type="predicted"/>
<keyword evidence="8" id="KW-0968">Cytoplasmic vesicle</keyword>
<dbReference type="FunFam" id="2.60.40.150:FF:000121">
    <property type="entry name" value="Synaptotagmin-like 4, isoform CRA_a"/>
    <property type="match status" value="1"/>
</dbReference>
<dbReference type="FunFam" id="2.60.40.150:FF:000006">
    <property type="entry name" value="Synaptotagmin-like 5, isoform CRA_a"/>
    <property type="match status" value="1"/>
</dbReference>
<dbReference type="Gene3D" id="2.60.40.150">
    <property type="entry name" value="C2 domain"/>
    <property type="match status" value="2"/>
</dbReference>
<evidence type="ECO:0000256" key="14">
    <source>
        <dbReference type="SAM" id="Coils"/>
    </source>
</evidence>
<dbReference type="InterPro" id="IPR000008">
    <property type="entry name" value="C2_dom"/>
</dbReference>
<dbReference type="InterPro" id="IPR013083">
    <property type="entry name" value="Znf_RING/FYVE/PHD"/>
</dbReference>
<evidence type="ECO:0000256" key="11">
    <source>
        <dbReference type="ARBA" id="ARBA00072166"/>
    </source>
</evidence>
<dbReference type="CDD" id="cd04020">
    <property type="entry name" value="C2B_SLP_1-2-3-4"/>
    <property type="match status" value="1"/>
</dbReference>
<dbReference type="Pfam" id="PF02318">
    <property type="entry name" value="FYVE_2"/>
    <property type="match status" value="1"/>
</dbReference>
<keyword evidence="7" id="KW-0472">Membrane</keyword>
<feature type="compositionally biased region" description="Low complexity" evidence="15">
    <location>
        <begin position="246"/>
        <end position="265"/>
    </location>
</feature>
<keyword evidence="3" id="KW-0479">Metal-binding</keyword>
<dbReference type="SUPFAM" id="SSF57903">
    <property type="entry name" value="FYVE/PHD zinc finger"/>
    <property type="match status" value="1"/>
</dbReference>